<gene>
    <name evidence="1" type="ORF">I917_22005</name>
</gene>
<keyword evidence="1" id="KW-0808">Transferase</keyword>
<dbReference type="EMBL" id="CP004886">
    <property type="protein sequence ID" value="AGL24704.1"/>
    <property type="molecule type" value="Genomic_DNA"/>
</dbReference>
<dbReference type="Proteomes" id="UP000013563">
    <property type="component" value="Chromosome"/>
</dbReference>
<dbReference type="KEGG" id="mtuh:I917_22005"/>
<evidence type="ECO:0000313" key="2">
    <source>
        <dbReference type="Proteomes" id="UP000013563"/>
    </source>
</evidence>
<keyword evidence="1" id="KW-0418">Kinase</keyword>
<evidence type="ECO:0000313" key="1">
    <source>
        <dbReference type="EMBL" id="AGL24704.1"/>
    </source>
</evidence>
<dbReference type="GO" id="GO:0016301">
    <property type="term" value="F:kinase activity"/>
    <property type="evidence" value="ECO:0007669"/>
    <property type="project" value="UniProtKB-KW"/>
</dbReference>
<protein>
    <submittedName>
        <fullName evidence="1">Two component sensor histidine kinase DevS</fullName>
    </submittedName>
</protein>
<dbReference type="BioCyc" id="MTUB1304279:G13AB-2972-MONOMER"/>
<accession>R4LZ71</accession>
<name>R4LZ71_MYCTX</name>
<dbReference type="AlphaFoldDB" id="R4LZ71"/>
<sequence>MRPLRHTLSQLRLHELLVEVQDRVEQIVEGRDRLDGLVEAMLVVTAGLDAGGNPTRYRAFSDQPCRCALWRYGGARPAASGIALCL</sequence>
<proteinExistence type="predicted"/>
<reference evidence="1 2" key="1">
    <citation type="journal article" date="2013" name="Genome Announc.">
        <title>Whole-Genome Sequences of Four Clinical Isolates of Mycobacterium tuberculosis from Tamil Nadu, South India.</title>
        <authorList>
            <person name="Narayanan S."/>
            <person name="Deshpande U."/>
        </authorList>
    </citation>
    <scope>NUCLEOTIDE SEQUENCE [LARGE SCALE GENOMIC DNA]</scope>
    <source>
        <strain evidence="1 2">Haarlem/NITR202</strain>
    </source>
</reference>
<dbReference type="HOGENOM" id="CLU_2494638_0_0_11"/>
<organism evidence="1 2">
    <name type="scientific">Mycobacterium tuberculosis str. Haarlem/NITR202</name>
    <dbReference type="NCBI Taxonomy" id="1304279"/>
    <lineage>
        <taxon>Bacteria</taxon>
        <taxon>Bacillati</taxon>
        <taxon>Actinomycetota</taxon>
        <taxon>Actinomycetes</taxon>
        <taxon>Mycobacteriales</taxon>
        <taxon>Mycobacteriaceae</taxon>
        <taxon>Mycobacterium</taxon>
        <taxon>Mycobacterium tuberculosis complex</taxon>
    </lineage>
</organism>
<dbReference type="PATRIC" id="fig|1304279.3.peg.4205"/>